<gene>
    <name evidence="1" type="ORF">OCBIM_22003502mg</name>
</gene>
<protein>
    <recommendedName>
        <fullName evidence="2">HAT C-terminal dimerisation domain-containing protein</fullName>
    </recommendedName>
</protein>
<evidence type="ECO:0008006" key="2">
    <source>
        <dbReference type="Google" id="ProtNLM"/>
    </source>
</evidence>
<evidence type="ECO:0000313" key="1">
    <source>
        <dbReference type="EMBL" id="KOF93799.1"/>
    </source>
</evidence>
<name>A0A0L8HX96_OCTBM</name>
<organism evidence="1">
    <name type="scientific">Octopus bimaculoides</name>
    <name type="common">California two-spotted octopus</name>
    <dbReference type="NCBI Taxonomy" id="37653"/>
    <lineage>
        <taxon>Eukaryota</taxon>
        <taxon>Metazoa</taxon>
        <taxon>Spiralia</taxon>
        <taxon>Lophotrochozoa</taxon>
        <taxon>Mollusca</taxon>
        <taxon>Cephalopoda</taxon>
        <taxon>Coleoidea</taxon>
        <taxon>Octopodiformes</taxon>
        <taxon>Octopoda</taxon>
        <taxon>Incirrata</taxon>
        <taxon>Octopodidae</taxon>
        <taxon>Octopus</taxon>
    </lineage>
</organism>
<reference evidence="1" key="1">
    <citation type="submission" date="2015-07" db="EMBL/GenBank/DDBJ databases">
        <title>MeaNS - Measles Nucleotide Surveillance Program.</title>
        <authorList>
            <person name="Tran T."/>
            <person name="Druce J."/>
        </authorList>
    </citation>
    <scope>NUCLEOTIDE SEQUENCE</scope>
    <source>
        <strain evidence="1">UCB-OBI-ISO-001</strain>
        <tissue evidence="1">Gonad</tissue>
    </source>
</reference>
<dbReference type="PANTHER" id="PTHR45913">
    <property type="entry name" value="EPM2A-INTERACTING PROTEIN 1"/>
    <property type="match status" value="1"/>
</dbReference>
<dbReference type="EMBL" id="KQ417089">
    <property type="protein sequence ID" value="KOF93799.1"/>
    <property type="molecule type" value="Genomic_DNA"/>
</dbReference>
<dbReference type="PANTHER" id="PTHR45913:SF19">
    <property type="entry name" value="LOW QUALITY PROTEIN: ZINC FINGER BED DOMAIN-CONTAINING PROTEIN 5-LIKE"/>
    <property type="match status" value="1"/>
</dbReference>
<accession>A0A0L8HX96</accession>
<sequence length="169" mass="19626">MIHREALATTKLAQDIKIINFIKSLTLNRHLFSNFCKDIDSECKKLLLHAEKHIDDNNHLPYKAQEEFVELSSDSNLKLEFTKRSFIEFWFGAEAEFPTISEMALHVLFSVSFSTTYLCETTFLVALTLIKIKYLSTLKNVEDALRPAMSNIRPRFNLLYSKKQTHPSH</sequence>
<proteinExistence type="predicted"/>
<dbReference type="STRING" id="37653.A0A0L8HX96"/>
<dbReference type="AlphaFoldDB" id="A0A0L8HX96"/>